<dbReference type="HOGENOM" id="CLU_032672_0_0_1"/>
<dbReference type="GO" id="GO:0071944">
    <property type="term" value="C:cell periphery"/>
    <property type="evidence" value="ECO:0007669"/>
    <property type="project" value="TreeGrafter"/>
</dbReference>
<evidence type="ECO:0000313" key="4">
    <source>
        <dbReference type="Proteomes" id="UP000016930"/>
    </source>
</evidence>
<feature type="transmembrane region" description="Helical" evidence="2">
    <location>
        <begin position="247"/>
        <end position="271"/>
    </location>
</feature>
<dbReference type="Proteomes" id="UP000016930">
    <property type="component" value="Unassembled WGS sequence"/>
</dbReference>
<evidence type="ECO:0000313" key="3">
    <source>
        <dbReference type="EMBL" id="EMD42198.1"/>
    </source>
</evidence>
<dbReference type="AlphaFoldDB" id="M2QYG3"/>
<keyword evidence="2" id="KW-1133">Transmembrane helix</keyword>
<keyword evidence="2" id="KW-0472">Membrane</keyword>
<dbReference type="InterPro" id="IPR037737">
    <property type="entry name" value="Srf1"/>
</dbReference>
<accession>M2QYG3</accession>
<dbReference type="GO" id="GO:0000324">
    <property type="term" value="C:fungal-type vacuole"/>
    <property type="evidence" value="ECO:0007669"/>
    <property type="project" value="TreeGrafter"/>
</dbReference>
<sequence>MIQDPQPSPISTHPGSSNTANASVSSFSKTHSVRSSRAAPSTIKTVVTAPPWARDEPPSPTEQVHDPHSFDSARPLQPVRPSDVASYESSLVNEPGPSRWWAFTRQRGPPPEAPSSPRISLARQSTRFSTRTGRDRSLSFPWLSPTLRRSEDPAAASRGKEPVHVGRASNSSGLQIDIPPPPTVPFTRAYNETPGWDTPWTSRPLDLTHRGQNFGEPPPDGMQHDDGDEKLGTWARRKKRLRAYMMYNVYVPLLFRFINIAFTTAALAVAIRIRLLEQHNGVMGALGSSPTLVIIFASLTLVHVMIAIYVEYLGRPVGLWRTSSKLAYTLIEVVFICAWSAALALSFDNFFTSLIPCAAQSSITWYSQLPRPVPSGNATLVAHGLGDRLCDQQLALICLVGIGLIMYCINLVISLFRIFEKVKYHPTGQFPS</sequence>
<feature type="compositionally biased region" description="Polar residues" evidence="1">
    <location>
        <begin position="122"/>
        <end position="131"/>
    </location>
</feature>
<keyword evidence="4" id="KW-1185">Reference proteome</keyword>
<keyword evidence="2" id="KW-0812">Transmembrane</keyword>
<dbReference type="EMBL" id="KB445791">
    <property type="protein sequence ID" value="EMD42198.1"/>
    <property type="molecule type" value="Genomic_DNA"/>
</dbReference>
<feature type="compositionally biased region" description="Basic and acidic residues" evidence="1">
    <location>
        <begin position="148"/>
        <end position="164"/>
    </location>
</feature>
<feature type="transmembrane region" description="Helical" evidence="2">
    <location>
        <begin position="291"/>
        <end position="314"/>
    </location>
</feature>
<proteinExistence type="predicted"/>
<feature type="region of interest" description="Disordered" evidence="1">
    <location>
        <begin position="208"/>
        <end position="228"/>
    </location>
</feature>
<feature type="compositionally biased region" description="Polar residues" evidence="1">
    <location>
        <begin position="9"/>
        <end position="45"/>
    </location>
</feature>
<evidence type="ECO:0000256" key="2">
    <source>
        <dbReference type="SAM" id="Phobius"/>
    </source>
</evidence>
<organism evidence="3 4">
    <name type="scientific">Ceriporiopsis subvermispora (strain B)</name>
    <name type="common">White-rot fungus</name>
    <name type="synonym">Gelatoporia subvermispora</name>
    <dbReference type="NCBI Taxonomy" id="914234"/>
    <lineage>
        <taxon>Eukaryota</taxon>
        <taxon>Fungi</taxon>
        <taxon>Dikarya</taxon>
        <taxon>Basidiomycota</taxon>
        <taxon>Agaricomycotina</taxon>
        <taxon>Agaricomycetes</taxon>
        <taxon>Polyporales</taxon>
        <taxon>Gelatoporiaceae</taxon>
        <taxon>Gelatoporia</taxon>
    </lineage>
</organism>
<feature type="transmembrane region" description="Helical" evidence="2">
    <location>
        <begin position="326"/>
        <end position="347"/>
    </location>
</feature>
<feature type="transmembrane region" description="Helical" evidence="2">
    <location>
        <begin position="394"/>
        <end position="416"/>
    </location>
</feature>
<gene>
    <name evidence="3" type="ORF">CERSUDRAFT_79802</name>
</gene>
<dbReference type="PANTHER" id="PTHR36819">
    <property type="entry name" value="REGULATOR OF PHOSPHOLIPASE D SRF1"/>
    <property type="match status" value="1"/>
</dbReference>
<feature type="region of interest" description="Disordered" evidence="1">
    <location>
        <begin position="1"/>
        <end position="188"/>
    </location>
</feature>
<reference evidence="3 4" key="1">
    <citation type="journal article" date="2012" name="Proc. Natl. Acad. Sci. U.S.A.">
        <title>Comparative genomics of Ceriporiopsis subvermispora and Phanerochaete chrysosporium provide insight into selective ligninolysis.</title>
        <authorList>
            <person name="Fernandez-Fueyo E."/>
            <person name="Ruiz-Duenas F.J."/>
            <person name="Ferreira P."/>
            <person name="Floudas D."/>
            <person name="Hibbett D.S."/>
            <person name="Canessa P."/>
            <person name="Larrondo L.F."/>
            <person name="James T.Y."/>
            <person name="Seelenfreund D."/>
            <person name="Lobos S."/>
            <person name="Polanco R."/>
            <person name="Tello M."/>
            <person name="Honda Y."/>
            <person name="Watanabe T."/>
            <person name="Watanabe T."/>
            <person name="Ryu J.S."/>
            <person name="Kubicek C.P."/>
            <person name="Schmoll M."/>
            <person name="Gaskell J."/>
            <person name="Hammel K.E."/>
            <person name="St John F.J."/>
            <person name="Vanden Wymelenberg A."/>
            <person name="Sabat G."/>
            <person name="Splinter BonDurant S."/>
            <person name="Syed K."/>
            <person name="Yadav J.S."/>
            <person name="Doddapaneni H."/>
            <person name="Subramanian V."/>
            <person name="Lavin J.L."/>
            <person name="Oguiza J.A."/>
            <person name="Perez G."/>
            <person name="Pisabarro A.G."/>
            <person name="Ramirez L."/>
            <person name="Santoyo F."/>
            <person name="Master E."/>
            <person name="Coutinho P.M."/>
            <person name="Henrissat B."/>
            <person name="Lombard V."/>
            <person name="Magnuson J.K."/>
            <person name="Kuees U."/>
            <person name="Hori C."/>
            <person name="Igarashi K."/>
            <person name="Samejima M."/>
            <person name="Held B.W."/>
            <person name="Barry K.W."/>
            <person name="LaButti K.M."/>
            <person name="Lapidus A."/>
            <person name="Lindquist E.A."/>
            <person name="Lucas S.M."/>
            <person name="Riley R."/>
            <person name="Salamov A.A."/>
            <person name="Hoffmeister D."/>
            <person name="Schwenk D."/>
            <person name="Hadar Y."/>
            <person name="Yarden O."/>
            <person name="de Vries R.P."/>
            <person name="Wiebenga A."/>
            <person name="Stenlid J."/>
            <person name="Eastwood D."/>
            <person name="Grigoriev I.V."/>
            <person name="Berka R.M."/>
            <person name="Blanchette R.A."/>
            <person name="Kersten P."/>
            <person name="Martinez A.T."/>
            <person name="Vicuna R."/>
            <person name="Cullen D."/>
        </authorList>
    </citation>
    <scope>NUCLEOTIDE SEQUENCE [LARGE SCALE GENOMIC DNA]</scope>
    <source>
        <strain evidence="3 4">B</strain>
    </source>
</reference>
<name>M2QYG3_CERS8</name>
<evidence type="ECO:0000256" key="1">
    <source>
        <dbReference type="SAM" id="MobiDB-lite"/>
    </source>
</evidence>
<protein>
    <submittedName>
        <fullName evidence="3">Uncharacterized protein</fullName>
    </submittedName>
</protein>
<dbReference type="OrthoDB" id="1436450at2759"/>
<dbReference type="PANTHER" id="PTHR36819:SF1">
    <property type="entry name" value="REGULATOR OF PHOSPHOLIPASE D SRF1"/>
    <property type="match status" value="1"/>
</dbReference>
<feature type="compositionally biased region" description="Basic and acidic residues" evidence="1">
    <location>
        <begin position="53"/>
        <end position="71"/>
    </location>
</feature>